<organism evidence="1 2">
    <name type="scientific">Paractinoplanes ovalisporus</name>
    <dbReference type="NCBI Taxonomy" id="2810368"/>
    <lineage>
        <taxon>Bacteria</taxon>
        <taxon>Bacillati</taxon>
        <taxon>Actinomycetota</taxon>
        <taxon>Actinomycetes</taxon>
        <taxon>Micromonosporales</taxon>
        <taxon>Micromonosporaceae</taxon>
        <taxon>Paractinoplanes</taxon>
    </lineage>
</organism>
<sequence>MADDARVNGGPERTMTYHVPFTRIAVGSVLLRLEPFTSADITAWLDVWNRVNHVRIASGWMNAVEPAAVTRHPTLAEQPLLLLMLASCSGRGTSARRGRARRKGLRGRARALSLRSRRAGG</sequence>
<keyword evidence="2" id="KW-1185">Reference proteome</keyword>
<proteinExistence type="predicted"/>
<dbReference type="RefSeq" id="WP_203379479.1">
    <property type="nucleotide sequence ID" value="NZ_JAENHP010000010.1"/>
</dbReference>
<evidence type="ECO:0000313" key="2">
    <source>
        <dbReference type="Proteomes" id="UP000632138"/>
    </source>
</evidence>
<dbReference type="Proteomes" id="UP000632138">
    <property type="component" value="Unassembled WGS sequence"/>
</dbReference>
<name>A0ABS2AI26_9ACTN</name>
<gene>
    <name evidence="1" type="ORF">JIG36_28465</name>
</gene>
<protein>
    <submittedName>
        <fullName evidence="1">Uncharacterized protein</fullName>
    </submittedName>
</protein>
<reference evidence="1 2" key="1">
    <citation type="submission" date="2021-01" db="EMBL/GenBank/DDBJ databases">
        <title>Actinoplanes sp. nov. LDG1-06 isolated from lichen.</title>
        <authorList>
            <person name="Saeng-In P."/>
            <person name="Phongsopitanun W."/>
            <person name="Kanchanasin P."/>
            <person name="Yuki M."/>
            <person name="Kudo T."/>
            <person name="Ohkuma M."/>
            <person name="Tanasupawat S."/>
        </authorList>
    </citation>
    <scope>NUCLEOTIDE SEQUENCE [LARGE SCALE GENOMIC DNA]</scope>
    <source>
        <strain evidence="1 2">LDG1-06</strain>
    </source>
</reference>
<accession>A0ABS2AI26</accession>
<evidence type="ECO:0000313" key="1">
    <source>
        <dbReference type="EMBL" id="MBM2619494.1"/>
    </source>
</evidence>
<dbReference type="EMBL" id="JAENHP010000010">
    <property type="protein sequence ID" value="MBM2619494.1"/>
    <property type="molecule type" value="Genomic_DNA"/>
</dbReference>
<comment type="caution">
    <text evidence="1">The sequence shown here is derived from an EMBL/GenBank/DDBJ whole genome shotgun (WGS) entry which is preliminary data.</text>
</comment>